<dbReference type="Proteomes" id="UP001320766">
    <property type="component" value="Unassembled WGS sequence"/>
</dbReference>
<name>A0ABT1K0R3_9ACTN</name>
<evidence type="ECO:0000313" key="2">
    <source>
        <dbReference type="Proteomes" id="UP001320766"/>
    </source>
</evidence>
<proteinExistence type="predicted"/>
<sequence length="161" mass="17732">MDRTLDLLVAAHEAPSTELHETEAIKRQMAECDRKPARHRAALGARADPVLIASWMREEQGRKTELQHRLTRLPGARPRLLDRDSLAASLRGLGSLVEVLGRADPTRKAKIYANLCLELVHHPSQHKVLVAVSSDQDHMGYGSVSEGRLSPAAHGQALFLS</sequence>
<dbReference type="EMBL" id="JAMZEC010000001">
    <property type="protein sequence ID" value="MCP2347588.1"/>
    <property type="molecule type" value="Genomic_DNA"/>
</dbReference>
<evidence type="ECO:0000313" key="1">
    <source>
        <dbReference type="EMBL" id="MCP2347588.1"/>
    </source>
</evidence>
<reference evidence="1 2" key="1">
    <citation type="submission" date="2022-06" db="EMBL/GenBank/DDBJ databases">
        <title>Sequencing the genomes of 1000 actinobacteria strains.</title>
        <authorList>
            <person name="Klenk H.-P."/>
        </authorList>
    </citation>
    <scope>NUCLEOTIDE SEQUENCE [LARGE SCALE GENOMIC DNA]</scope>
    <source>
        <strain evidence="1 2">DSM 44170</strain>
    </source>
</reference>
<keyword evidence="2" id="KW-1185">Reference proteome</keyword>
<gene>
    <name evidence="1" type="ORF">HD595_003710</name>
</gene>
<comment type="caution">
    <text evidence="1">The sequence shown here is derived from an EMBL/GenBank/DDBJ whole genome shotgun (WGS) entry which is preliminary data.</text>
</comment>
<accession>A0ABT1K0R3</accession>
<organism evidence="1 2">
    <name type="scientific">Nonomuraea roseoviolacea subsp. carminata</name>
    <dbReference type="NCBI Taxonomy" id="160689"/>
    <lineage>
        <taxon>Bacteria</taxon>
        <taxon>Bacillati</taxon>
        <taxon>Actinomycetota</taxon>
        <taxon>Actinomycetes</taxon>
        <taxon>Streptosporangiales</taxon>
        <taxon>Streptosporangiaceae</taxon>
        <taxon>Nonomuraea</taxon>
    </lineage>
</organism>
<protein>
    <submittedName>
        <fullName evidence="1">Uncharacterized protein</fullName>
    </submittedName>
</protein>